<sequence>MKALLASISILFAFISRGNAIECEVCSGQASTDCSGELVTCDQTVESCQTAITDMTFEGLDSMYVISKNCSDVGAKNILYRVAAKDVFYQQRVEVCQTNGCNKGPLQFPPENTTLNGVKCPTCVVDGELSCEATEVLECVGEMTNCLHIAATFRNTATPPKQAAYRGCTCAEFAEHVPIGPADTVQDVVTLIVSKGV</sequence>
<dbReference type="Gene3D" id="2.10.60.10">
    <property type="entry name" value="CD59"/>
    <property type="match status" value="2"/>
</dbReference>
<dbReference type="SUPFAM" id="SSF57302">
    <property type="entry name" value="Snake toxin-like"/>
    <property type="match status" value="1"/>
</dbReference>
<dbReference type="PANTHER" id="PTHR20914">
    <property type="entry name" value="LY6/PLAUR DOMAIN-CONTAINING PROTEIN 8"/>
    <property type="match status" value="1"/>
</dbReference>
<evidence type="ECO:0000256" key="3">
    <source>
        <dbReference type="SAM" id="SignalP"/>
    </source>
</evidence>
<feature type="chain" id="PRO_5002410436" evidence="3">
    <location>
        <begin position="21"/>
        <end position="197"/>
    </location>
</feature>
<accession>A0A0E3H594</accession>
<dbReference type="AlphaFoldDB" id="A0A0E3H594"/>
<feature type="domain" description="UPAR/Ly6" evidence="4">
    <location>
        <begin position="117"/>
        <end position="171"/>
    </location>
</feature>
<dbReference type="GO" id="GO:0005576">
    <property type="term" value="C:extracellular region"/>
    <property type="evidence" value="ECO:0007669"/>
    <property type="project" value="UniProtKB-SubCell"/>
</dbReference>
<reference evidence="5" key="1">
    <citation type="journal article" date="2015" name="BMC Evol. Biol.">
        <title>High pheromone diversity in the male cheek gland of the red-spotted newt Notophthalmus viridescens (Salamandridae).</title>
        <authorList>
            <person name="Janssenswillen S."/>
            <person name="Willaert B."/>
            <person name="Treer D."/>
            <person name="Vandebergh W."/>
            <person name="Bossuyt F."/>
            <person name="Van Bocxlaer I."/>
        </authorList>
    </citation>
    <scope>NUCLEOTIDE SEQUENCE</scope>
    <source>
        <tissue evidence="5">Cheek gland</tissue>
    </source>
</reference>
<gene>
    <name evidence="5" type="primary">SPF</name>
</gene>
<evidence type="ECO:0000256" key="1">
    <source>
        <dbReference type="ARBA" id="ARBA00004613"/>
    </source>
</evidence>
<evidence type="ECO:0000259" key="4">
    <source>
        <dbReference type="Pfam" id="PF00021"/>
    </source>
</evidence>
<protein>
    <submittedName>
        <fullName evidence="5">Sodefrin-like factor</fullName>
    </submittedName>
</protein>
<feature type="signal peptide" evidence="3">
    <location>
        <begin position="1"/>
        <end position="20"/>
    </location>
</feature>
<evidence type="ECO:0000313" key="5">
    <source>
        <dbReference type="EMBL" id="AKA95435.1"/>
    </source>
</evidence>
<feature type="domain" description="UPAR/Ly6" evidence="4">
    <location>
        <begin position="20"/>
        <end position="103"/>
    </location>
</feature>
<evidence type="ECO:0000256" key="2">
    <source>
        <dbReference type="ARBA" id="ARBA00022525"/>
    </source>
</evidence>
<proteinExistence type="evidence at transcript level"/>
<name>A0A0E3H594_NOTVI</name>
<comment type="subcellular location">
    <subcellularLocation>
        <location evidence="1">Secreted</location>
    </subcellularLocation>
</comment>
<dbReference type="InterPro" id="IPR016054">
    <property type="entry name" value="LY6_UPA_recep-like"/>
</dbReference>
<dbReference type="InterPro" id="IPR050918">
    <property type="entry name" value="CNF-like_PLA2_Inhibitor"/>
</dbReference>
<dbReference type="PANTHER" id="PTHR20914:SF9">
    <property type="entry name" value="COILED, ISOFORM A"/>
    <property type="match status" value="1"/>
</dbReference>
<keyword evidence="3" id="KW-0732">Signal</keyword>
<keyword evidence="2" id="KW-0964">Secreted</keyword>
<organism evidence="5">
    <name type="scientific">Notophthalmus viridescens</name>
    <name type="common">Eastern newt</name>
    <name type="synonym">Triturus viridescens</name>
    <dbReference type="NCBI Taxonomy" id="8316"/>
    <lineage>
        <taxon>Eukaryota</taxon>
        <taxon>Metazoa</taxon>
        <taxon>Chordata</taxon>
        <taxon>Craniata</taxon>
        <taxon>Vertebrata</taxon>
        <taxon>Euteleostomi</taxon>
        <taxon>Amphibia</taxon>
        <taxon>Batrachia</taxon>
        <taxon>Caudata</taxon>
        <taxon>Salamandroidea</taxon>
        <taxon>Salamandridae</taxon>
        <taxon>Pleurodelinae</taxon>
        <taxon>Notophthalmus</taxon>
    </lineage>
</organism>
<dbReference type="Pfam" id="PF00021">
    <property type="entry name" value="UPAR_LY6"/>
    <property type="match status" value="2"/>
</dbReference>
<dbReference type="EMBL" id="KP118904">
    <property type="protein sequence ID" value="AKA95435.1"/>
    <property type="molecule type" value="mRNA"/>
</dbReference>
<dbReference type="InterPro" id="IPR045860">
    <property type="entry name" value="Snake_toxin-like_sf"/>
</dbReference>